<evidence type="ECO:0000256" key="9">
    <source>
        <dbReference type="RuleBase" id="RU362122"/>
    </source>
</evidence>
<dbReference type="RefSeq" id="WP_132301435.1">
    <property type="nucleotide sequence ID" value="NZ_CP170642.1"/>
</dbReference>
<name>A0A4V2PUB7_9PAST</name>
<feature type="transmembrane region" description="Helical" evidence="9">
    <location>
        <begin position="36"/>
        <end position="63"/>
    </location>
</feature>
<evidence type="ECO:0000256" key="3">
    <source>
        <dbReference type="ARBA" id="ARBA00022448"/>
    </source>
</evidence>
<feature type="transmembrane region" description="Helical" evidence="9">
    <location>
        <begin position="186"/>
        <end position="210"/>
    </location>
</feature>
<dbReference type="GO" id="GO:0005304">
    <property type="term" value="F:L-valine transmembrane transporter activity"/>
    <property type="evidence" value="ECO:0007669"/>
    <property type="project" value="TreeGrafter"/>
</dbReference>
<feature type="transmembrane region" description="Helical" evidence="9">
    <location>
        <begin position="407"/>
        <end position="425"/>
    </location>
</feature>
<dbReference type="GO" id="GO:0015818">
    <property type="term" value="P:isoleucine transport"/>
    <property type="evidence" value="ECO:0007669"/>
    <property type="project" value="TreeGrafter"/>
</dbReference>
<evidence type="ECO:0000256" key="5">
    <source>
        <dbReference type="ARBA" id="ARBA00022692"/>
    </source>
</evidence>
<feature type="transmembrane region" description="Helical" evidence="9">
    <location>
        <begin position="348"/>
        <end position="369"/>
    </location>
</feature>
<comment type="function">
    <text evidence="9">Component of the transport system for branched-chain amino acids.</text>
</comment>
<comment type="subcellular location">
    <subcellularLocation>
        <location evidence="9">Cell inner membrane</location>
        <topology evidence="9">Multi-pass membrane protein</topology>
    </subcellularLocation>
    <subcellularLocation>
        <location evidence="1">Cell membrane</location>
        <topology evidence="1">Multi-pass membrane protein</topology>
    </subcellularLocation>
</comment>
<evidence type="ECO:0000313" key="11">
    <source>
        <dbReference type="Proteomes" id="UP000295496"/>
    </source>
</evidence>
<feature type="transmembrane region" description="Helical" evidence="9">
    <location>
        <begin position="283"/>
        <end position="305"/>
    </location>
</feature>
<dbReference type="PANTHER" id="PTHR30588:SF7">
    <property type="entry name" value="BRANCHED-CHAIN AMINO ACID CARRIER PROTEIN SAOUHSC_01411-RELATED"/>
    <property type="match status" value="1"/>
</dbReference>
<keyword evidence="3 9" id="KW-0813">Transport</keyword>
<feature type="transmembrane region" description="Helical" evidence="9">
    <location>
        <begin position="222"/>
        <end position="243"/>
    </location>
</feature>
<feature type="transmembrane region" description="Helical" evidence="9">
    <location>
        <begin position="116"/>
        <end position="134"/>
    </location>
</feature>
<keyword evidence="8 9" id="KW-0472">Membrane</keyword>
<dbReference type="EMBL" id="SMGJ01000003">
    <property type="protein sequence ID" value="TCK69941.1"/>
    <property type="molecule type" value="Genomic_DNA"/>
</dbReference>
<comment type="caution">
    <text evidence="10">The sequence shown here is derived from an EMBL/GenBank/DDBJ whole genome shotgun (WGS) entry which is preliminary data.</text>
</comment>
<dbReference type="Pfam" id="PF05525">
    <property type="entry name" value="Branch_AA_trans"/>
    <property type="match status" value="1"/>
</dbReference>
<dbReference type="PANTHER" id="PTHR30588">
    <property type="entry name" value="BRANCHED-CHAIN AMINO ACID TRANSPORT SYSTEM 2 CARRIER PROTEIN"/>
    <property type="match status" value="1"/>
</dbReference>
<evidence type="ECO:0000256" key="1">
    <source>
        <dbReference type="ARBA" id="ARBA00004651"/>
    </source>
</evidence>
<keyword evidence="4" id="KW-1003">Cell membrane</keyword>
<dbReference type="NCBIfam" id="TIGR00796">
    <property type="entry name" value="livcs"/>
    <property type="match status" value="1"/>
</dbReference>
<gene>
    <name evidence="10" type="ORF">EV692_1162</name>
</gene>
<feature type="transmembrane region" description="Helical" evidence="9">
    <location>
        <begin position="7"/>
        <end position="24"/>
    </location>
</feature>
<evidence type="ECO:0000256" key="4">
    <source>
        <dbReference type="ARBA" id="ARBA00022475"/>
    </source>
</evidence>
<evidence type="ECO:0000256" key="8">
    <source>
        <dbReference type="ARBA" id="ARBA00023136"/>
    </source>
</evidence>
<sequence>MNKNTFIVGFMLFAIFFGAGNLIFPPKLGLESGEHIWLSALGFIVTGVGLPLLGIIVSAFYSGGYSKALKQIHPWFSLFFLSAIYLSIGPFLAIPRTAATSFEIALQPFLQGETEIPQLIFTSLFFILSLWLALSPSKMVARVGSILTPALLISIAALVIKVFFALSDVDYVSATTTESMFFKGFVSGYLTMDALASVAFSVIVISAIQSKGVNQKQLVQQTIYAGIIAAGALALIYLSLAWIGSKSHLSEQALAYVQERNLDMGTYLLNDIAQQTFGELGRMILGIIVTLACLTTSIGLIVSVSEYFYEIYHKISYKIYALFFTVISFIIANQGLSTVLSKSVPVLLVLYPIAITVILLMFINIFINLPLLAQRLSIGLVSIISLCSVLGVNFTAQLPLKAYSMEWVIFSIIGLIFGYFLDIIVRKRA</sequence>
<evidence type="ECO:0000256" key="6">
    <source>
        <dbReference type="ARBA" id="ARBA00022970"/>
    </source>
</evidence>
<keyword evidence="5 9" id="KW-0812">Transmembrane</keyword>
<comment type="similarity">
    <text evidence="2 9">Belongs to the branched chain amino acid transporter family.</text>
</comment>
<keyword evidence="6 9" id="KW-0029">Amino-acid transport</keyword>
<evidence type="ECO:0000313" key="10">
    <source>
        <dbReference type="EMBL" id="TCK69941.1"/>
    </source>
</evidence>
<feature type="transmembrane region" description="Helical" evidence="9">
    <location>
        <begin position="75"/>
        <end position="96"/>
    </location>
</feature>
<dbReference type="GO" id="GO:0015190">
    <property type="term" value="F:L-leucine transmembrane transporter activity"/>
    <property type="evidence" value="ECO:0007669"/>
    <property type="project" value="TreeGrafter"/>
</dbReference>
<organism evidence="10 11">
    <name type="scientific">Lonepinella koalarum</name>
    <dbReference type="NCBI Taxonomy" id="53417"/>
    <lineage>
        <taxon>Bacteria</taxon>
        <taxon>Pseudomonadati</taxon>
        <taxon>Pseudomonadota</taxon>
        <taxon>Gammaproteobacteria</taxon>
        <taxon>Pasteurellales</taxon>
        <taxon>Pasteurellaceae</taxon>
        <taxon>Lonepinella</taxon>
    </lineage>
</organism>
<proteinExistence type="inferred from homology"/>
<dbReference type="Proteomes" id="UP000295496">
    <property type="component" value="Unassembled WGS sequence"/>
</dbReference>
<dbReference type="GO" id="GO:0015820">
    <property type="term" value="P:L-leucine transport"/>
    <property type="evidence" value="ECO:0007669"/>
    <property type="project" value="TreeGrafter"/>
</dbReference>
<protein>
    <recommendedName>
        <fullName evidence="9">Branched-chain amino acid transport system carrier protein</fullName>
    </recommendedName>
</protein>
<dbReference type="GO" id="GO:0015188">
    <property type="term" value="F:L-isoleucine transmembrane transporter activity"/>
    <property type="evidence" value="ECO:0007669"/>
    <property type="project" value="TreeGrafter"/>
</dbReference>
<evidence type="ECO:0000256" key="2">
    <source>
        <dbReference type="ARBA" id="ARBA00008540"/>
    </source>
</evidence>
<accession>A0A4V2PUB7</accession>
<feature type="transmembrane region" description="Helical" evidence="9">
    <location>
        <begin position="146"/>
        <end position="166"/>
    </location>
</feature>
<feature type="transmembrane region" description="Helical" evidence="9">
    <location>
        <begin position="317"/>
        <end position="336"/>
    </location>
</feature>
<dbReference type="AlphaFoldDB" id="A0A4V2PUB7"/>
<keyword evidence="7 9" id="KW-1133">Transmembrane helix</keyword>
<dbReference type="InterPro" id="IPR004685">
    <property type="entry name" value="Brnchd-chn_aa_trnsp_Livcs"/>
</dbReference>
<reference evidence="10 11" key="1">
    <citation type="submission" date="2019-03" db="EMBL/GenBank/DDBJ databases">
        <title>Genomic Encyclopedia of Type Strains, Phase IV (KMG-IV): sequencing the most valuable type-strain genomes for metagenomic binning, comparative biology and taxonomic classification.</title>
        <authorList>
            <person name="Goeker M."/>
        </authorList>
    </citation>
    <scope>NUCLEOTIDE SEQUENCE [LARGE SCALE GENOMIC DNA]</scope>
    <source>
        <strain evidence="10 11">DSM 10053</strain>
    </source>
</reference>
<keyword evidence="11" id="KW-1185">Reference proteome</keyword>
<dbReference type="OrthoDB" id="9783920at2"/>
<evidence type="ECO:0000256" key="7">
    <source>
        <dbReference type="ARBA" id="ARBA00022989"/>
    </source>
</evidence>
<feature type="transmembrane region" description="Helical" evidence="9">
    <location>
        <begin position="376"/>
        <end position="395"/>
    </location>
</feature>
<dbReference type="GO" id="GO:0005886">
    <property type="term" value="C:plasma membrane"/>
    <property type="evidence" value="ECO:0007669"/>
    <property type="project" value="UniProtKB-SubCell"/>
</dbReference>